<sequence>MENVCSEEDMSLVNEGNFEEIIRILQSGKENAHLNFPAWSGFELSREQVIFKNGKKLPRDTNTIYSAITGLESNTDSCVIWEARGILQLRDCNNHELPVLCVSSGAHCSLYGIGSADGNSEINPS</sequence>
<reference evidence="1" key="1">
    <citation type="submission" date="2023-11" db="EMBL/GenBank/DDBJ databases">
        <title>Genome assemblies of two species of porcelain crab, Petrolisthes cinctipes and Petrolisthes manimaculis (Anomura: Porcellanidae).</title>
        <authorList>
            <person name="Angst P."/>
        </authorList>
    </citation>
    <scope>NUCLEOTIDE SEQUENCE</scope>
    <source>
        <strain evidence="1">PB745_02</strain>
        <tissue evidence="1">Gill</tissue>
    </source>
</reference>
<dbReference type="Proteomes" id="UP001292094">
    <property type="component" value="Unassembled WGS sequence"/>
</dbReference>
<proteinExistence type="predicted"/>
<comment type="caution">
    <text evidence="1">The sequence shown here is derived from an EMBL/GenBank/DDBJ whole genome shotgun (WGS) entry which is preliminary data.</text>
</comment>
<organism evidence="1 2">
    <name type="scientific">Petrolisthes manimaculis</name>
    <dbReference type="NCBI Taxonomy" id="1843537"/>
    <lineage>
        <taxon>Eukaryota</taxon>
        <taxon>Metazoa</taxon>
        <taxon>Ecdysozoa</taxon>
        <taxon>Arthropoda</taxon>
        <taxon>Crustacea</taxon>
        <taxon>Multicrustacea</taxon>
        <taxon>Malacostraca</taxon>
        <taxon>Eumalacostraca</taxon>
        <taxon>Eucarida</taxon>
        <taxon>Decapoda</taxon>
        <taxon>Pleocyemata</taxon>
        <taxon>Anomura</taxon>
        <taxon>Galatheoidea</taxon>
        <taxon>Porcellanidae</taxon>
        <taxon>Petrolisthes</taxon>
    </lineage>
</organism>
<dbReference type="EMBL" id="JAWZYT010000782">
    <property type="protein sequence ID" value="KAK4319099.1"/>
    <property type="molecule type" value="Genomic_DNA"/>
</dbReference>
<keyword evidence="2" id="KW-1185">Reference proteome</keyword>
<accession>A0AAE1UHV6</accession>
<name>A0AAE1UHV6_9EUCA</name>
<evidence type="ECO:0000313" key="2">
    <source>
        <dbReference type="Proteomes" id="UP001292094"/>
    </source>
</evidence>
<protein>
    <submittedName>
        <fullName evidence="1">Uncharacterized protein</fullName>
    </submittedName>
</protein>
<dbReference type="AlphaFoldDB" id="A0AAE1UHV6"/>
<evidence type="ECO:0000313" key="1">
    <source>
        <dbReference type="EMBL" id="KAK4319099.1"/>
    </source>
</evidence>
<gene>
    <name evidence="1" type="ORF">Pmani_009932</name>
</gene>